<keyword evidence="4 5" id="KW-0472">Membrane</keyword>
<dbReference type="SMART" id="SM00327">
    <property type="entry name" value="VWA"/>
    <property type="match status" value="1"/>
</dbReference>
<comment type="caution">
    <text evidence="7">The sequence shown here is derived from an EMBL/GenBank/DDBJ whole genome shotgun (WGS) entry which is preliminary data.</text>
</comment>
<dbReference type="Pfam" id="PF00092">
    <property type="entry name" value="VWA"/>
    <property type="match status" value="1"/>
</dbReference>
<keyword evidence="2 5" id="KW-0812">Transmembrane</keyword>
<dbReference type="InterPro" id="IPR036465">
    <property type="entry name" value="vWFA_dom_sf"/>
</dbReference>
<dbReference type="AlphaFoldDB" id="A0A4V2IW70"/>
<gene>
    <name evidence="7" type="ORF">EWU20_00095</name>
</gene>
<evidence type="ECO:0000313" key="7">
    <source>
        <dbReference type="EMBL" id="TBH75005.1"/>
    </source>
</evidence>
<dbReference type="InterPro" id="IPR002035">
    <property type="entry name" value="VWF_A"/>
</dbReference>
<keyword evidence="1" id="KW-1003">Cell membrane</keyword>
<evidence type="ECO:0000256" key="4">
    <source>
        <dbReference type="ARBA" id="ARBA00023136"/>
    </source>
</evidence>
<evidence type="ECO:0000256" key="2">
    <source>
        <dbReference type="ARBA" id="ARBA00022692"/>
    </source>
</evidence>
<dbReference type="PROSITE" id="PS50234">
    <property type="entry name" value="VWFA"/>
    <property type="match status" value="1"/>
</dbReference>
<feature type="domain" description="VWFA" evidence="6">
    <location>
        <begin position="104"/>
        <end position="282"/>
    </location>
</feature>
<keyword evidence="3 5" id="KW-1133">Transmembrane helix</keyword>
<dbReference type="Gene3D" id="3.40.50.410">
    <property type="entry name" value="von Willebrand factor, type A domain"/>
    <property type="match status" value="1"/>
</dbReference>
<feature type="transmembrane region" description="Helical" evidence="5">
    <location>
        <begin position="301"/>
        <end position="319"/>
    </location>
</feature>
<evidence type="ECO:0000256" key="3">
    <source>
        <dbReference type="ARBA" id="ARBA00022989"/>
    </source>
</evidence>
<sequence>MKFNPLYSWHQIQAFFTFEWENSLFLYGLVWPFLVYFIKYLRQRGNQPRLELSLSVPLKQNRLTLLLSYVPMVIQVLCLSSVIIVAAGPYRVIKHQKKQVEGIDIALALDISSSMQTRDISPSRLETAKKMGKEFIRQRNHDPISLIAFAGAPYLASPITTDSAFLLHQLQRFQTNQIVEEGTALGDALGMCINQIRDSENPKKISILISDGNNTAGNLDPVTSAELAKNFNIKVYTIAVGSLQPSIDPVDESTLREIARLTKGKFFRATNGQALQQIFQEIDKMEASVVKTVTWEEHISLSYLFAEIALILFFIGLWVRFSWIGNSLED</sequence>
<reference evidence="7 8" key="1">
    <citation type="submission" date="2019-02" db="EMBL/GenBank/DDBJ databases">
        <title>Genome of a new Bacteroidetes strain.</title>
        <authorList>
            <person name="Pitt A."/>
        </authorList>
    </citation>
    <scope>NUCLEOTIDE SEQUENCE [LARGE SCALE GENOMIC DNA]</scope>
    <source>
        <strain evidence="7 8">103A-SOEBACH</strain>
    </source>
</reference>
<accession>A0A4V2IW70</accession>
<dbReference type="SUPFAM" id="SSF53300">
    <property type="entry name" value="vWA-like"/>
    <property type="match status" value="1"/>
</dbReference>
<protein>
    <submittedName>
        <fullName evidence="7">VWA domain-containing protein</fullName>
    </submittedName>
</protein>
<proteinExistence type="predicted"/>
<name>A0A4V2IW70_9BACT</name>
<dbReference type="OrthoDB" id="6206554at2"/>
<feature type="transmembrane region" description="Helical" evidence="5">
    <location>
        <begin position="24"/>
        <end position="42"/>
    </location>
</feature>
<dbReference type="InterPro" id="IPR050768">
    <property type="entry name" value="UPF0353/GerABKA_families"/>
</dbReference>
<organism evidence="7 8">
    <name type="scientific">Aquirufa antheringensis</name>
    <dbReference type="NCBI Taxonomy" id="2516559"/>
    <lineage>
        <taxon>Bacteria</taxon>
        <taxon>Pseudomonadati</taxon>
        <taxon>Bacteroidota</taxon>
        <taxon>Cytophagia</taxon>
        <taxon>Cytophagales</taxon>
        <taxon>Flectobacillaceae</taxon>
        <taxon>Aquirufa</taxon>
    </lineage>
</organism>
<keyword evidence="8" id="KW-1185">Reference proteome</keyword>
<evidence type="ECO:0000313" key="8">
    <source>
        <dbReference type="Proteomes" id="UP000293583"/>
    </source>
</evidence>
<dbReference type="PANTHER" id="PTHR22550">
    <property type="entry name" value="SPORE GERMINATION PROTEIN"/>
    <property type="match status" value="1"/>
</dbReference>
<evidence type="ECO:0000256" key="1">
    <source>
        <dbReference type="ARBA" id="ARBA00022475"/>
    </source>
</evidence>
<dbReference type="PANTHER" id="PTHR22550:SF5">
    <property type="entry name" value="LEUCINE ZIPPER PROTEIN 4"/>
    <property type="match status" value="1"/>
</dbReference>
<dbReference type="Proteomes" id="UP000293583">
    <property type="component" value="Unassembled WGS sequence"/>
</dbReference>
<evidence type="ECO:0000259" key="6">
    <source>
        <dbReference type="PROSITE" id="PS50234"/>
    </source>
</evidence>
<feature type="transmembrane region" description="Helical" evidence="5">
    <location>
        <begin position="63"/>
        <end position="90"/>
    </location>
</feature>
<dbReference type="EMBL" id="SEWY01000001">
    <property type="protein sequence ID" value="TBH75005.1"/>
    <property type="molecule type" value="Genomic_DNA"/>
</dbReference>
<evidence type="ECO:0000256" key="5">
    <source>
        <dbReference type="SAM" id="Phobius"/>
    </source>
</evidence>
<dbReference type="RefSeq" id="WP_130895850.1">
    <property type="nucleotide sequence ID" value="NZ_CP049835.1"/>
</dbReference>